<dbReference type="Proteomes" id="UP001190700">
    <property type="component" value="Unassembled WGS sequence"/>
</dbReference>
<comment type="caution">
    <text evidence="3">The sequence shown here is derived from an EMBL/GenBank/DDBJ whole genome shotgun (WGS) entry which is preliminary data.</text>
</comment>
<dbReference type="PANTHER" id="PTHR46599:SF3">
    <property type="entry name" value="PIGGYBAC TRANSPOSABLE ELEMENT-DERIVED PROTEIN 4"/>
    <property type="match status" value="1"/>
</dbReference>
<evidence type="ECO:0000313" key="3">
    <source>
        <dbReference type="EMBL" id="KAK3261651.1"/>
    </source>
</evidence>
<dbReference type="EMBL" id="LGRX02016758">
    <property type="protein sequence ID" value="KAK3261651.1"/>
    <property type="molecule type" value="Genomic_DNA"/>
</dbReference>
<dbReference type="AlphaFoldDB" id="A0AAE0FMG9"/>
<dbReference type="PANTHER" id="PTHR46599">
    <property type="entry name" value="PIGGYBAC TRANSPOSABLE ELEMENT-DERIVED PROTEIN 4"/>
    <property type="match status" value="1"/>
</dbReference>
<accession>A0AAE0FMG9</accession>
<feature type="region of interest" description="Disordered" evidence="1">
    <location>
        <begin position="141"/>
        <end position="166"/>
    </location>
</feature>
<proteinExistence type="predicted"/>
<reference evidence="3 4" key="1">
    <citation type="journal article" date="2015" name="Genome Biol. Evol.">
        <title>Comparative Genomics of a Bacterivorous Green Alga Reveals Evolutionary Causalities and Consequences of Phago-Mixotrophic Mode of Nutrition.</title>
        <authorList>
            <person name="Burns J.A."/>
            <person name="Paasch A."/>
            <person name="Narechania A."/>
            <person name="Kim E."/>
        </authorList>
    </citation>
    <scope>NUCLEOTIDE SEQUENCE [LARGE SCALE GENOMIC DNA]</scope>
    <source>
        <strain evidence="3 4">PLY_AMNH</strain>
    </source>
</reference>
<feature type="non-terminal residue" evidence="3">
    <location>
        <position position="718"/>
    </location>
</feature>
<feature type="domain" description="PiggyBac transposable element-derived protein" evidence="2">
    <location>
        <begin position="347"/>
        <end position="630"/>
    </location>
</feature>
<protein>
    <recommendedName>
        <fullName evidence="2">PiggyBac transposable element-derived protein domain-containing protein</fullName>
    </recommendedName>
</protein>
<feature type="compositionally biased region" description="Acidic residues" evidence="1">
    <location>
        <begin position="141"/>
        <end position="161"/>
    </location>
</feature>
<sequence length="718" mass="80832">MAFGELLVDRALLVPAGACGRDWARSEFEGVCDDPLLYQLKATVTAYDPTVSLAKRYTIKFEYDESVYQKDETFVLRYLEGDAPQIPPVACRALVLSAPQVGDNPAVPAQPATAEVLRARPRAAGRKRLRKSGEIVVVEVESEDEDAGMEDDEEREEEEPSAGEAADLSKGELFLGKYDVQWKEAGVAFDQRAKCGFEEDDPKIRWERVANVNTSIMDTKFFRYFCVFFPVSILDWWCKDITLKGREKYGNRFLTGNRDFTPGLFFVFIGDFFYMAVNPGLPRSAYFDSVTEFPYVAHNLERFGLSRHDFDHIIEFMEMPVYGPGTFKQEDLFKQDCGTPAGLPEFDVVAKVRRLLDMWNAWILHTYKPSHLLNPDETMMRWTSKYGIPAFMFVRRKPDPCGHEFKSVCDVVTRVMVFLELVEGKARDALKAHVKEYGATTAFVLRVIDRLEIAGLGKILTMDSWFGSVKAGLLCLERGTFIISLVKTNTKGYPLSELKTLAAGIDRQTHSTRAVSLVATVKLDVGVRTVFACYHKGPAESILPIIATCGMTTPGTDRPYDAHKKLSTGEKEIEVRQCKQPQVAQSYRKRFHSIDNINQQCNQNQRLEDSWKTHYWPHRTLCKLISVSRVSAENAWKHFEPGVVGSDNDKAVAFNTGFLQECYNNPFLLPSDFATGQHSDFSQSFAAPLLRKEVTASAVNTRALNDTSAAVTNLVDPA</sequence>
<dbReference type="Pfam" id="PF13843">
    <property type="entry name" value="DDE_Tnp_1_7"/>
    <property type="match status" value="1"/>
</dbReference>
<dbReference type="InterPro" id="IPR029526">
    <property type="entry name" value="PGBD"/>
</dbReference>
<evidence type="ECO:0000259" key="2">
    <source>
        <dbReference type="Pfam" id="PF13843"/>
    </source>
</evidence>
<gene>
    <name evidence="3" type="ORF">CYMTET_29446</name>
</gene>
<evidence type="ECO:0000313" key="4">
    <source>
        <dbReference type="Proteomes" id="UP001190700"/>
    </source>
</evidence>
<evidence type="ECO:0000256" key="1">
    <source>
        <dbReference type="SAM" id="MobiDB-lite"/>
    </source>
</evidence>
<name>A0AAE0FMG9_9CHLO</name>
<organism evidence="3 4">
    <name type="scientific">Cymbomonas tetramitiformis</name>
    <dbReference type="NCBI Taxonomy" id="36881"/>
    <lineage>
        <taxon>Eukaryota</taxon>
        <taxon>Viridiplantae</taxon>
        <taxon>Chlorophyta</taxon>
        <taxon>Pyramimonadophyceae</taxon>
        <taxon>Pyramimonadales</taxon>
        <taxon>Pyramimonadaceae</taxon>
        <taxon>Cymbomonas</taxon>
    </lineage>
</organism>
<keyword evidence="4" id="KW-1185">Reference proteome</keyword>